<dbReference type="AlphaFoldDB" id="A0A7C8MU65"/>
<accession>A0A7C8MU65</accession>
<dbReference type="EMBL" id="JAADJZ010000005">
    <property type="protein sequence ID" value="KAF2875065.1"/>
    <property type="molecule type" value="Genomic_DNA"/>
</dbReference>
<gene>
    <name evidence="6" type="ORF">BDV95DRAFT_486030</name>
</gene>
<evidence type="ECO:0000256" key="2">
    <source>
        <dbReference type="ARBA" id="ARBA00022771"/>
    </source>
</evidence>
<dbReference type="GO" id="GO:0008270">
    <property type="term" value="F:zinc ion binding"/>
    <property type="evidence" value="ECO:0007669"/>
    <property type="project" value="UniProtKB-KW"/>
</dbReference>
<dbReference type="InterPro" id="IPR056444">
    <property type="entry name" value="Zn_ribbon_GRF_2"/>
</dbReference>
<evidence type="ECO:0000256" key="4">
    <source>
        <dbReference type="PROSITE-ProRule" id="PRU01343"/>
    </source>
</evidence>
<feature type="domain" description="GRF-type" evidence="5">
    <location>
        <begin position="60"/>
        <end position="97"/>
    </location>
</feature>
<dbReference type="OrthoDB" id="4469945at2759"/>
<dbReference type="InterPro" id="IPR010666">
    <property type="entry name" value="Znf_GRF"/>
</dbReference>
<evidence type="ECO:0000313" key="6">
    <source>
        <dbReference type="EMBL" id="KAF2875065.1"/>
    </source>
</evidence>
<evidence type="ECO:0000313" key="7">
    <source>
        <dbReference type="Proteomes" id="UP000481861"/>
    </source>
</evidence>
<reference evidence="6 7" key="1">
    <citation type="submission" date="2020-01" db="EMBL/GenBank/DDBJ databases">
        <authorList>
            <consortium name="DOE Joint Genome Institute"/>
            <person name="Haridas S."/>
            <person name="Albert R."/>
            <person name="Binder M."/>
            <person name="Bloem J."/>
            <person name="Labutti K."/>
            <person name="Salamov A."/>
            <person name="Andreopoulos B."/>
            <person name="Baker S.E."/>
            <person name="Barry K."/>
            <person name="Bills G."/>
            <person name="Bluhm B.H."/>
            <person name="Cannon C."/>
            <person name="Castanera R."/>
            <person name="Culley D.E."/>
            <person name="Daum C."/>
            <person name="Ezra D."/>
            <person name="Gonzalez J.B."/>
            <person name="Henrissat B."/>
            <person name="Kuo A."/>
            <person name="Liang C."/>
            <person name="Lipzen A."/>
            <person name="Lutzoni F."/>
            <person name="Magnuson J."/>
            <person name="Mondo S."/>
            <person name="Nolan M."/>
            <person name="Ohm R."/>
            <person name="Pangilinan J."/>
            <person name="Park H.-J.H."/>
            <person name="Ramirez L."/>
            <person name="Alfaro M."/>
            <person name="Sun H."/>
            <person name="Tritt A."/>
            <person name="Yoshinaga Y."/>
            <person name="Zwiers L.-H.L."/>
            <person name="Turgeon B.G."/>
            <person name="Goodwin S.B."/>
            <person name="Spatafora J.W."/>
            <person name="Crous P.W."/>
            <person name="Grigoriev I.V."/>
        </authorList>
    </citation>
    <scope>NUCLEOTIDE SEQUENCE [LARGE SCALE GENOMIC DNA]</scope>
    <source>
        <strain evidence="6 7">CBS 611.86</strain>
    </source>
</reference>
<dbReference type="Proteomes" id="UP000481861">
    <property type="component" value="Unassembled WGS sequence"/>
</dbReference>
<feature type="non-terminal residue" evidence="6">
    <location>
        <position position="1"/>
    </location>
</feature>
<dbReference type="Pfam" id="PF23549">
    <property type="entry name" value="Zn_ribbon_GRF_2"/>
    <property type="match status" value="1"/>
</dbReference>
<comment type="caution">
    <text evidence="6">The sequence shown here is derived from an EMBL/GenBank/DDBJ whole genome shotgun (WGS) entry which is preliminary data.</text>
</comment>
<name>A0A7C8MU65_9PLEO</name>
<organism evidence="6 7">
    <name type="scientific">Massariosphaeria phaeospora</name>
    <dbReference type="NCBI Taxonomy" id="100035"/>
    <lineage>
        <taxon>Eukaryota</taxon>
        <taxon>Fungi</taxon>
        <taxon>Dikarya</taxon>
        <taxon>Ascomycota</taxon>
        <taxon>Pezizomycotina</taxon>
        <taxon>Dothideomycetes</taxon>
        <taxon>Pleosporomycetidae</taxon>
        <taxon>Pleosporales</taxon>
        <taxon>Pleosporales incertae sedis</taxon>
        <taxon>Massariosphaeria</taxon>
    </lineage>
</organism>
<dbReference type="PROSITE" id="PS51999">
    <property type="entry name" value="ZF_GRF"/>
    <property type="match status" value="1"/>
</dbReference>
<keyword evidence="3" id="KW-0862">Zinc</keyword>
<protein>
    <recommendedName>
        <fullName evidence="5">GRF-type domain-containing protein</fullName>
    </recommendedName>
</protein>
<evidence type="ECO:0000259" key="5">
    <source>
        <dbReference type="PROSITE" id="PS51999"/>
    </source>
</evidence>
<sequence>LPSAKAEVRCNKCTQLGSRKITSSNNRNGNAYRPYYRCDSCDVWITWDDGRGVDGGNPPCECGVVSRRRKAGGNSKRKGDFFWECARGRCGFFEWVQ</sequence>
<evidence type="ECO:0000256" key="1">
    <source>
        <dbReference type="ARBA" id="ARBA00022723"/>
    </source>
</evidence>
<keyword evidence="7" id="KW-1185">Reference proteome</keyword>
<evidence type="ECO:0000256" key="3">
    <source>
        <dbReference type="ARBA" id="ARBA00022833"/>
    </source>
</evidence>
<keyword evidence="2 4" id="KW-0863">Zinc-finger</keyword>
<keyword evidence="1" id="KW-0479">Metal-binding</keyword>
<proteinExistence type="predicted"/>